<evidence type="ECO:0000313" key="2">
    <source>
        <dbReference type="Proteomes" id="UP000019489"/>
    </source>
</evidence>
<name>W9G637_9MICO</name>
<dbReference type="eggNOG" id="COG1011">
    <property type="taxonomic scope" value="Bacteria"/>
</dbReference>
<dbReference type="PANTHER" id="PTHR46649:SF4">
    <property type="entry name" value="HALOACID DEHALOGENASE-LIKE HYDROLASE (HAD) SUPERFAMILY PROTEIN"/>
    <property type="match status" value="1"/>
</dbReference>
<dbReference type="InterPro" id="IPR023214">
    <property type="entry name" value="HAD_sf"/>
</dbReference>
<comment type="caution">
    <text evidence="1">The sequence shown here is derived from an EMBL/GenBank/DDBJ whole genome shotgun (WGS) entry which is preliminary data.</text>
</comment>
<dbReference type="InterPro" id="IPR036412">
    <property type="entry name" value="HAD-like_sf"/>
</dbReference>
<dbReference type="PANTHER" id="PTHR46649">
    <property type="match status" value="1"/>
</dbReference>
<sequence>MTQTAPAPFDGVLFDFHLTLIDQGSGRDWIETAWRRLDRDGSPAATLGSERAAELADWLDRIWEHAREIDPDSRRDLGPDHHRQVYDDVVKGVPEIDEELAASLYETMVESWIPFDDAVPVLRSLHAHGLKIAVVSNIGIDIRPVLDRAGLSDLVDAVVMSYEAGVVKPESAIFERALELIDVRPERALMVGDSWQDDAGAARLGIRTLILPRTTGSSHGLELVLRLVQPVGDQDSPRA</sequence>
<dbReference type="PRINTS" id="PR00413">
    <property type="entry name" value="HADHALOGNASE"/>
</dbReference>
<proteinExistence type="predicted"/>
<dbReference type="AlphaFoldDB" id="W9G637"/>
<accession>W9G637</accession>
<dbReference type="SUPFAM" id="SSF56784">
    <property type="entry name" value="HAD-like"/>
    <property type="match status" value="1"/>
</dbReference>
<dbReference type="RefSeq" id="WP_051510916.1">
    <property type="nucleotide sequence ID" value="NZ_AWSA01000049.1"/>
</dbReference>
<dbReference type="InterPro" id="IPR006439">
    <property type="entry name" value="HAD-SF_hydro_IA"/>
</dbReference>
<evidence type="ECO:0000313" key="1">
    <source>
        <dbReference type="EMBL" id="EWT00263.1"/>
    </source>
</evidence>
<dbReference type="NCBIfam" id="TIGR01549">
    <property type="entry name" value="HAD-SF-IA-v1"/>
    <property type="match status" value="1"/>
</dbReference>
<organism evidence="1 2">
    <name type="scientific">Intrasporangium oryzae NRRL B-24470</name>
    <dbReference type="NCBI Taxonomy" id="1386089"/>
    <lineage>
        <taxon>Bacteria</taxon>
        <taxon>Bacillati</taxon>
        <taxon>Actinomycetota</taxon>
        <taxon>Actinomycetes</taxon>
        <taxon>Micrococcales</taxon>
        <taxon>Intrasporangiaceae</taxon>
        <taxon>Intrasporangium</taxon>
    </lineage>
</organism>
<dbReference type="Proteomes" id="UP000019489">
    <property type="component" value="Unassembled WGS sequence"/>
</dbReference>
<protein>
    <submittedName>
        <fullName evidence="1">Haloacid dehalogenase</fullName>
    </submittedName>
</protein>
<dbReference type="STRING" id="1386089.N865_13000"/>
<dbReference type="EMBL" id="AWSA01000049">
    <property type="protein sequence ID" value="EWT00263.1"/>
    <property type="molecule type" value="Genomic_DNA"/>
</dbReference>
<dbReference type="Pfam" id="PF00702">
    <property type="entry name" value="Hydrolase"/>
    <property type="match status" value="1"/>
</dbReference>
<reference evidence="1 2" key="1">
    <citation type="submission" date="2013-08" db="EMBL/GenBank/DDBJ databases">
        <title>Intrasporangium oryzae NRRL B-24470.</title>
        <authorList>
            <person name="Liu H."/>
            <person name="Wang G."/>
        </authorList>
    </citation>
    <scope>NUCLEOTIDE SEQUENCE [LARGE SCALE GENOMIC DNA]</scope>
    <source>
        <strain evidence="1 2">NRRL B-24470</strain>
    </source>
</reference>
<keyword evidence="2" id="KW-1185">Reference proteome</keyword>
<gene>
    <name evidence="1" type="ORF">N865_13000</name>
</gene>
<dbReference type="OrthoDB" id="148966at2"/>
<dbReference type="Gene3D" id="3.40.50.1000">
    <property type="entry name" value="HAD superfamily/HAD-like"/>
    <property type="match status" value="1"/>
</dbReference>